<evidence type="ECO:0000256" key="2">
    <source>
        <dbReference type="SAM" id="Phobius"/>
    </source>
</evidence>
<dbReference type="EMBL" id="HBJA01069948">
    <property type="protein sequence ID" value="CAE0813438.1"/>
    <property type="molecule type" value="Transcribed_RNA"/>
</dbReference>
<dbReference type="InterPro" id="IPR016064">
    <property type="entry name" value="NAD/diacylglycerol_kinase_sf"/>
</dbReference>
<gene>
    <name evidence="4" type="ORF">EGYM00163_LOCUS24589</name>
</gene>
<dbReference type="InterPro" id="IPR017438">
    <property type="entry name" value="ATP-NAD_kinase_N"/>
</dbReference>
<keyword evidence="2" id="KW-0812">Transmembrane</keyword>
<keyword evidence="2" id="KW-0472">Membrane</keyword>
<evidence type="ECO:0000256" key="1">
    <source>
        <dbReference type="SAM" id="MobiDB-lite"/>
    </source>
</evidence>
<dbReference type="AlphaFoldDB" id="A0A7S4D1X7"/>
<feature type="transmembrane region" description="Helical" evidence="2">
    <location>
        <begin position="21"/>
        <end position="41"/>
    </location>
</feature>
<accession>A0A7S4D1X7</accession>
<keyword evidence="2" id="KW-1133">Transmembrane helix</keyword>
<evidence type="ECO:0000313" key="4">
    <source>
        <dbReference type="EMBL" id="CAE0813438.1"/>
    </source>
</evidence>
<sequence>MSAVAFILILMMTCYVHHKNCIPHVPLVLSLLLGCVAYVAVKPFWLHCRVNWFALPRPSPFKGKLFLVVIDCSRGKQCCKQVHQTCVRPMLAEAGILQTTVFVQDAQELFDTGQQLKLDGFSAILIVGCEQTVHHFLNGVASRSSERPQSHTRAPSRLRKLPSKSSAGPSPVSTEAGAPVASKVLQDVLRDHPLTTVPCECGKYSNSLSRMLWRTDDCFVVMQRLLHARARSVDVLEVSYGTDNKYVGVSELRWAELATVDWCASRLPRWVPPWVRVMCSTVRGHFWTADVEAQVSLKPHVDGAITSNAADTVEPGRTRCGISRHWAPLSSLPAHPDPAMQTQGWHYLAGRMRAISACSRHQAGALEVLVAWKDAKTWELLLAMLLLPYGWRYCSTHIQVFGAKYLQVEQQAACTHLSFGGEVLSDESRWSVTVQPLVARMLCCSG</sequence>
<proteinExistence type="predicted"/>
<feature type="region of interest" description="Disordered" evidence="1">
    <location>
        <begin position="141"/>
        <end position="177"/>
    </location>
</feature>
<dbReference type="Gene3D" id="3.40.50.10330">
    <property type="entry name" value="Probable inorganic polyphosphate/atp-NAD kinase, domain 1"/>
    <property type="match status" value="1"/>
</dbReference>
<evidence type="ECO:0000256" key="3">
    <source>
        <dbReference type="SAM" id="SignalP"/>
    </source>
</evidence>
<feature type="compositionally biased region" description="Polar residues" evidence="1">
    <location>
        <begin position="163"/>
        <end position="173"/>
    </location>
</feature>
<reference evidence="4" key="1">
    <citation type="submission" date="2021-01" db="EMBL/GenBank/DDBJ databases">
        <authorList>
            <person name="Corre E."/>
            <person name="Pelletier E."/>
            <person name="Niang G."/>
            <person name="Scheremetjew M."/>
            <person name="Finn R."/>
            <person name="Kale V."/>
            <person name="Holt S."/>
            <person name="Cochrane G."/>
            <person name="Meng A."/>
            <person name="Brown T."/>
            <person name="Cohen L."/>
        </authorList>
    </citation>
    <scope>NUCLEOTIDE SEQUENCE</scope>
    <source>
        <strain evidence="4">CCMP1594</strain>
    </source>
</reference>
<organism evidence="4">
    <name type="scientific">Eutreptiella gymnastica</name>
    <dbReference type="NCBI Taxonomy" id="73025"/>
    <lineage>
        <taxon>Eukaryota</taxon>
        <taxon>Discoba</taxon>
        <taxon>Euglenozoa</taxon>
        <taxon>Euglenida</taxon>
        <taxon>Spirocuta</taxon>
        <taxon>Euglenophyceae</taxon>
        <taxon>Eutreptiales</taxon>
        <taxon>Eutreptiaceae</taxon>
        <taxon>Eutreptiella</taxon>
    </lineage>
</organism>
<dbReference type="SUPFAM" id="SSF111331">
    <property type="entry name" value="NAD kinase/diacylglycerol kinase-like"/>
    <property type="match status" value="1"/>
</dbReference>
<feature type="signal peptide" evidence="3">
    <location>
        <begin position="1"/>
        <end position="18"/>
    </location>
</feature>
<keyword evidence="3" id="KW-0732">Signal</keyword>
<feature type="chain" id="PRO_5031460084" evidence="3">
    <location>
        <begin position="19"/>
        <end position="446"/>
    </location>
</feature>
<protein>
    <submittedName>
        <fullName evidence="4">Uncharacterized protein</fullName>
    </submittedName>
</protein>
<name>A0A7S4D1X7_9EUGL</name>